<feature type="non-terminal residue" evidence="1">
    <location>
        <position position="141"/>
    </location>
</feature>
<keyword evidence="2" id="KW-1185">Reference proteome</keyword>
<dbReference type="SMART" id="SM00696">
    <property type="entry name" value="DM9"/>
    <property type="match status" value="1"/>
</dbReference>
<proteinExistence type="predicted"/>
<reference evidence="1 2" key="1">
    <citation type="submission" date="2019-09" db="EMBL/GenBank/DDBJ databases">
        <title>Bird 10,000 Genomes (B10K) Project - Family phase.</title>
        <authorList>
            <person name="Zhang G."/>
        </authorList>
    </citation>
    <scope>NUCLEOTIDE SEQUENCE [LARGE SCALE GENOMIC DNA]</scope>
    <source>
        <strain evidence="1">OUT-0050</strain>
        <tissue evidence="1">Muscle</tissue>
    </source>
</reference>
<sequence>PEFVCSTRAHGCNLGSFDPSRGPFCSYAWAGRELRSSDFQLLLNPAGFEALAWADASFGSAPPGAVQGCPRSDLLVGRSAEGLGKVSKEQQALFVAAEGEEVWYKWYQVLAVRQGALGVSIADVAYEAAAALESAEDEELA</sequence>
<protein>
    <submittedName>
        <fullName evidence="1">NATT3 protein</fullName>
    </submittedName>
</protein>
<feature type="non-terminal residue" evidence="1">
    <location>
        <position position="1"/>
    </location>
</feature>
<dbReference type="PANTHER" id="PTHR31649">
    <property type="entry name" value="AGAP009604-PA"/>
    <property type="match status" value="1"/>
</dbReference>
<evidence type="ECO:0000313" key="2">
    <source>
        <dbReference type="Proteomes" id="UP000521525"/>
    </source>
</evidence>
<name>A0A7K7KH35_AGEPH</name>
<dbReference type="PANTHER" id="PTHR31649:SF1">
    <property type="entry name" value="FARNESOIC ACID O-METHYL TRANSFERASE DOMAIN-CONTAINING PROTEIN"/>
    <property type="match status" value="1"/>
</dbReference>
<dbReference type="InterPro" id="IPR006616">
    <property type="entry name" value="DM9_repeat"/>
</dbReference>
<dbReference type="Pfam" id="PF11901">
    <property type="entry name" value="DM9"/>
    <property type="match status" value="1"/>
</dbReference>
<gene>
    <name evidence="1" type="primary">Natt3</name>
    <name evidence="1" type="ORF">AGEPHO_R04272</name>
</gene>
<evidence type="ECO:0000313" key="1">
    <source>
        <dbReference type="EMBL" id="NWZ17663.1"/>
    </source>
</evidence>
<dbReference type="AlphaFoldDB" id="A0A7K7KH35"/>
<dbReference type="EMBL" id="VZSP01037821">
    <property type="protein sequence ID" value="NWZ17663.1"/>
    <property type="molecule type" value="Genomic_DNA"/>
</dbReference>
<dbReference type="Proteomes" id="UP000521525">
    <property type="component" value="Unassembled WGS sequence"/>
</dbReference>
<organism evidence="1 2">
    <name type="scientific">Agelaius phoeniceus</name>
    <name type="common">Red-winged blackbird</name>
    <name type="synonym">Oriolus phoeniceus</name>
    <dbReference type="NCBI Taxonomy" id="39638"/>
    <lineage>
        <taxon>Eukaryota</taxon>
        <taxon>Metazoa</taxon>
        <taxon>Chordata</taxon>
        <taxon>Craniata</taxon>
        <taxon>Vertebrata</taxon>
        <taxon>Euteleostomi</taxon>
        <taxon>Archelosauria</taxon>
        <taxon>Archosauria</taxon>
        <taxon>Dinosauria</taxon>
        <taxon>Saurischia</taxon>
        <taxon>Theropoda</taxon>
        <taxon>Coelurosauria</taxon>
        <taxon>Aves</taxon>
        <taxon>Neognathae</taxon>
        <taxon>Neoaves</taxon>
        <taxon>Telluraves</taxon>
        <taxon>Australaves</taxon>
        <taxon>Passeriformes</taxon>
        <taxon>Passeroidea</taxon>
        <taxon>Icteridae</taxon>
        <taxon>Agelaius</taxon>
    </lineage>
</organism>
<accession>A0A7K7KH35</accession>
<comment type="caution">
    <text evidence="1">The sequence shown here is derived from an EMBL/GenBank/DDBJ whole genome shotgun (WGS) entry which is preliminary data.</text>
</comment>